<protein>
    <recommendedName>
        <fullName evidence="9">Chaperonin GroEL</fullName>
        <ecNumber evidence="9">5.6.1.7</ecNumber>
    </recommendedName>
    <alternativeName>
        <fullName evidence="9">60 kDa chaperonin</fullName>
    </alternativeName>
    <alternativeName>
        <fullName evidence="9">Chaperonin-60</fullName>
        <shortName evidence="9">Cpn60</shortName>
    </alternativeName>
</protein>
<dbReference type="GO" id="GO:0009408">
    <property type="term" value="P:response to heat"/>
    <property type="evidence" value="ECO:0007669"/>
    <property type="project" value="UniProtKB-ARBA"/>
</dbReference>
<dbReference type="GO" id="GO:0051082">
    <property type="term" value="F:unfolded protein binding"/>
    <property type="evidence" value="ECO:0007669"/>
    <property type="project" value="UniProtKB-UniRule"/>
</dbReference>
<comment type="caution">
    <text evidence="9">Lacks conserved residue(s) required for the propagation of feature annotation.</text>
</comment>
<dbReference type="NCBIfam" id="NF009489">
    <property type="entry name" value="PRK12851.1"/>
    <property type="match status" value="1"/>
</dbReference>
<keyword evidence="7 9" id="KW-0413">Isomerase</keyword>
<dbReference type="SUPFAM" id="SSF48592">
    <property type="entry name" value="GroEL equatorial domain-like"/>
    <property type="match status" value="1"/>
</dbReference>
<organism evidence="13 14">
    <name type="scientific">Actinomyces oris</name>
    <dbReference type="NCBI Taxonomy" id="544580"/>
    <lineage>
        <taxon>Bacteria</taxon>
        <taxon>Bacillati</taxon>
        <taxon>Actinomycetota</taxon>
        <taxon>Actinomycetes</taxon>
        <taxon>Actinomycetales</taxon>
        <taxon>Actinomycetaceae</taxon>
        <taxon>Actinomyces</taxon>
    </lineage>
</organism>
<keyword evidence="6 9" id="KW-0143">Chaperone</keyword>
<evidence type="ECO:0000256" key="11">
    <source>
        <dbReference type="RuleBase" id="RU000419"/>
    </source>
</evidence>
<keyword evidence="9" id="KW-0963">Cytoplasm</keyword>
<dbReference type="PANTHER" id="PTHR45633">
    <property type="entry name" value="60 KDA HEAT SHOCK PROTEIN, MITOCHONDRIAL"/>
    <property type="match status" value="1"/>
</dbReference>
<evidence type="ECO:0000256" key="9">
    <source>
        <dbReference type="HAMAP-Rule" id="MF_00600"/>
    </source>
</evidence>
<dbReference type="InterPro" id="IPR027409">
    <property type="entry name" value="GroEL-like_apical_dom_sf"/>
</dbReference>
<dbReference type="FunFam" id="3.50.7.10:FF:000001">
    <property type="entry name" value="60 kDa chaperonin"/>
    <property type="match status" value="1"/>
</dbReference>
<reference evidence="13 14" key="1">
    <citation type="submission" date="2023-06" db="EMBL/GenBank/DDBJ databases">
        <title>Actinomyces orist ORNL 0101 HMT-893 genome.</title>
        <authorList>
            <person name="Johnston C.D."/>
            <person name="Chen T."/>
            <person name="Dewhirst F.E."/>
        </authorList>
    </citation>
    <scope>NUCLEOTIDE SEQUENCE [LARGE SCALE GENOMIC DNA]</scope>
    <source>
        <strain evidence="13 14">ORNL 0101</strain>
    </source>
</reference>
<evidence type="ECO:0000256" key="5">
    <source>
        <dbReference type="ARBA" id="ARBA00022840"/>
    </source>
</evidence>
<evidence type="ECO:0000256" key="6">
    <source>
        <dbReference type="ARBA" id="ARBA00023186"/>
    </source>
</evidence>
<feature type="binding site" evidence="9">
    <location>
        <position position="413"/>
    </location>
    <ligand>
        <name>ATP</name>
        <dbReference type="ChEBI" id="CHEBI:30616"/>
    </ligand>
</feature>
<dbReference type="HAMAP" id="MF_00600">
    <property type="entry name" value="CH60"/>
    <property type="match status" value="1"/>
</dbReference>
<feature type="binding site" evidence="9">
    <location>
        <begin position="476"/>
        <end position="478"/>
    </location>
    <ligand>
        <name>ATP</name>
        <dbReference type="ChEBI" id="CHEBI:30616"/>
    </ligand>
</feature>
<evidence type="ECO:0000313" key="14">
    <source>
        <dbReference type="Proteomes" id="UP001289581"/>
    </source>
</evidence>
<dbReference type="NCBIfam" id="NF009488">
    <property type="entry name" value="PRK12850.1"/>
    <property type="match status" value="1"/>
</dbReference>
<dbReference type="NCBIfam" id="NF000592">
    <property type="entry name" value="PRK00013.1"/>
    <property type="match status" value="1"/>
</dbReference>
<dbReference type="GO" id="GO:0005524">
    <property type="term" value="F:ATP binding"/>
    <property type="evidence" value="ECO:0007669"/>
    <property type="project" value="UniProtKB-UniRule"/>
</dbReference>
<dbReference type="InterPro" id="IPR027410">
    <property type="entry name" value="TCP-1-like_intermed_sf"/>
</dbReference>
<dbReference type="InterPro" id="IPR018370">
    <property type="entry name" value="Chaperonin_Cpn60_CS"/>
</dbReference>
<comment type="similarity">
    <text evidence="3 9 10">Belongs to the chaperonin (HSP60) family.</text>
</comment>
<dbReference type="Pfam" id="PF00118">
    <property type="entry name" value="Cpn60_TCP1"/>
    <property type="match status" value="1"/>
</dbReference>
<dbReference type="GO" id="GO:0016853">
    <property type="term" value="F:isomerase activity"/>
    <property type="evidence" value="ECO:0007669"/>
    <property type="project" value="UniProtKB-KW"/>
</dbReference>
<keyword evidence="4 9" id="KW-0547">Nucleotide-binding</keyword>
<feature type="compositionally biased region" description="Gly residues" evidence="12">
    <location>
        <begin position="531"/>
        <end position="540"/>
    </location>
</feature>
<gene>
    <name evidence="9 13" type="primary">groL</name>
    <name evidence="9" type="synonym">groEL</name>
    <name evidence="13" type="ORF">QU665_06010</name>
</gene>
<dbReference type="AlphaFoldDB" id="A0AAW9KWQ3"/>
<evidence type="ECO:0000256" key="8">
    <source>
        <dbReference type="ARBA" id="ARBA00025702"/>
    </source>
</evidence>
<evidence type="ECO:0000256" key="1">
    <source>
        <dbReference type="ARBA" id="ARBA00004191"/>
    </source>
</evidence>
<dbReference type="InterPro" id="IPR002423">
    <property type="entry name" value="Cpn60/GroEL/TCP-1"/>
</dbReference>
<dbReference type="InterPro" id="IPR027413">
    <property type="entry name" value="GROEL-like_equatorial_sf"/>
</dbReference>
<dbReference type="EC" id="5.6.1.7" evidence="9"/>
<dbReference type="SUPFAM" id="SSF52029">
    <property type="entry name" value="GroEL apical domain-like"/>
    <property type="match status" value="1"/>
</dbReference>
<dbReference type="GO" id="GO:0042603">
    <property type="term" value="C:capsule"/>
    <property type="evidence" value="ECO:0007669"/>
    <property type="project" value="UniProtKB-SubCell"/>
</dbReference>
<name>A0AAW9KWQ3_9ACTO</name>
<keyword evidence="5 9" id="KW-0067">ATP-binding</keyword>
<dbReference type="GO" id="GO:0009986">
    <property type="term" value="C:cell surface"/>
    <property type="evidence" value="ECO:0007669"/>
    <property type="project" value="UniProtKB-SubCell"/>
</dbReference>
<keyword evidence="14" id="KW-1185">Reference proteome</keyword>
<dbReference type="SUPFAM" id="SSF54849">
    <property type="entry name" value="GroEL-intermediate domain like"/>
    <property type="match status" value="1"/>
</dbReference>
<dbReference type="Gene3D" id="1.10.560.10">
    <property type="entry name" value="GroEL-like equatorial domain"/>
    <property type="match status" value="1"/>
</dbReference>
<evidence type="ECO:0000313" key="13">
    <source>
        <dbReference type="EMBL" id="MEA1304620.1"/>
    </source>
</evidence>
<dbReference type="RefSeq" id="WP_075372024.1">
    <property type="nucleotide sequence ID" value="NZ_CAURSU010000061.1"/>
</dbReference>
<dbReference type="GO" id="GO:0005737">
    <property type="term" value="C:cytoplasm"/>
    <property type="evidence" value="ECO:0007669"/>
    <property type="project" value="UniProtKB-SubCell"/>
</dbReference>
<accession>A0AAW9KWQ3</accession>
<evidence type="ECO:0000256" key="3">
    <source>
        <dbReference type="ARBA" id="ARBA00006607"/>
    </source>
</evidence>
<proteinExistence type="inferred from homology"/>
<evidence type="ECO:0000256" key="12">
    <source>
        <dbReference type="SAM" id="MobiDB-lite"/>
    </source>
</evidence>
<dbReference type="PRINTS" id="PR00298">
    <property type="entry name" value="CHAPERONIN60"/>
</dbReference>
<comment type="subcellular location">
    <subcellularLocation>
        <location evidence="2">Cell surface</location>
    </subcellularLocation>
    <subcellularLocation>
        <location evidence="9">Cytoplasm</location>
    </subcellularLocation>
    <subcellularLocation>
        <location evidence="8">Secreted</location>
        <location evidence="8">Capsule</location>
    </subcellularLocation>
    <subcellularLocation>
        <location evidence="1">Secreted</location>
        <location evidence="1">Cell wall</location>
    </subcellularLocation>
</comment>
<dbReference type="GO" id="GO:0140662">
    <property type="term" value="F:ATP-dependent protein folding chaperone"/>
    <property type="evidence" value="ECO:0007669"/>
    <property type="project" value="InterPro"/>
</dbReference>
<sequence>MSKIIAFDEEARRGMERGLNTLADTVKVTLGPKGRNVVLDKKWGAPTITNDGVTIAKEIELEEPYEKIGAELVKEVAKKTDDVAGDGTTTATVLAQALVREGLRNVAAGANPIAVRRGIEKAVAAVVERLLADAKEVETQEEIAATASISAADEQIGAFIAEALEKVGHEGVVTVEESNTFGLELEVTEGMRFDKGFISPYFVTDPDRQEAVLEDAYVLLVESKISNVKDLLPLLEKVMQTGKPLAIIAEDVEAEALATLVVNRIRGTFKSVAVKAPGFGDRRKAMLQDMAILTGGTVISETVGLKLENATLEDLGQARKVVVTKDETTLVEGAGDKEAIEARTAQIRLEIENSDSDYDREKLSERLAKLAGGVAVLKSGAATEVELKERKHRIEDAVRNAKAAVEEGIVAGGGVALLQAAEVLDTLKLEGDEATGAAIVKVAVEAPLKQIAANAGLEGGVVVDRVRNLPTGEGLNAATGEYVNLLAAGIADPVKVTRSALQNAGSIAGLFLTTEAVVADKPEPPAAPADGGAGDMGGMY</sequence>
<feature type="binding site" evidence="9">
    <location>
        <position position="492"/>
    </location>
    <ligand>
        <name>ATP</name>
        <dbReference type="ChEBI" id="CHEBI:30616"/>
    </ligand>
</feature>
<evidence type="ECO:0000256" key="4">
    <source>
        <dbReference type="ARBA" id="ARBA00022741"/>
    </source>
</evidence>
<comment type="caution">
    <text evidence="13">The sequence shown here is derived from an EMBL/GenBank/DDBJ whole genome shotgun (WGS) entry which is preliminary data.</text>
</comment>
<dbReference type="Gene3D" id="3.50.7.10">
    <property type="entry name" value="GroEL"/>
    <property type="match status" value="1"/>
</dbReference>
<feature type="region of interest" description="Disordered" evidence="12">
    <location>
        <begin position="521"/>
        <end position="540"/>
    </location>
</feature>
<dbReference type="Gene3D" id="3.30.260.10">
    <property type="entry name" value="TCP-1-like chaperonin intermediate domain"/>
    <property type="match status" value="1"/>
</dbReference>
<dbReference type="NCBIfam" id="TIGR02348">
    <property type="entry name" value="GroEL"/>
    <property type="match status" value="1"/>
</dbReference>
<evidence type="ECO:0000256" key="2">
    <source>
        <dbReference type="ARBA" id="ARBA00004241"/>
    </source>
</evidence>
<feature type="binding site" evidence="9">
    <location>
        <begin position="86"/>
        <end position="90"/>
    </location>
    <ligand>
        <name>ATP</name>
        <dbReference type="ChEBI" id="CHEBI:30616"/>
    </ligand>
</feature>
<evidence type="ECO:0000256" key="7">
    <source>
        <dbReference type="ARBA" id="ARBA00023235"/>
    </source>
</evidence>
<comment type="function">
    <text evidence="9 11">Together with its co-chaperonin GroES, plays an essential role in assisting protein folding. The GroEL-GroES system forms a nano-cage that allows encapsulation of the non-native substrate proteins and provides a physical environment optimized to promote and accelerate protein folding.</text>
</comment>
<dbReference type="InterPro" id="IPR001844">
    <property type="entry name" value="Cpn60/GroEL"/>
</dbReference>
<dbReference type="EMBL" id="JAXBCZ010000001">
    <property type="protein sequence ID" value="MEA1304620.1"/>
    <property type="molecule type" value="Genomic_DNA"/>
</dbReference>
<evidence type="ECO:0000256" key="10">
    <source>
        <dbReference type="RuleBase" id="RU000418"/>
    </source>
</evidence>
<dbReference type="PROSITE" id="PS00296">
    <property type="entry name" value="CHAPERONINS_CPN60"/>
    <property type="match status" value="1"/>
</dbReference>
<feature type="binding site" evidence="9">
    <location>
        <begin position="29"/>
        <end position="32"/>
    </location>
    <ligand>
        <name>ATP</name>
        <dbReference type="ChEBI" id="CHEBI:30616"/>
    </ligand>
</feature>
<dbReference type="NCBIfam" id="NF009487">
    <property type="entry name" value="PRK12849.1"/>
    <property type="match status" value="1"/>
</dbReference>
<dbReference type="CDD" id="cd03344">
    <property type="entry name" value="GroEL"/>
    <property type="match status" value="1"/>
</dbReference>
<dbReference type="Proteomes" id="UP001289581">
    <property type="component" value="Unassembled WGS sequence"/>
</dbReference>
<comment type="subunit">
    <text evidence="9 11">Forms a cylinder of 14 subunits composed of two heptameric rings stacked back-to-back. Interacts with the co-chaperonin GroES.</text>
</comment>
<dbReference type="GO" id="GO:0042026">
    <property type="term" value="P:protein refolding"/>
    <property type="evidence" value="ECO:0007669"/>
    <property type="project" value="UniProtKB-UniRule"/>
</dbReference>